<dbReference type="Proteomes" id="UP000284472">
    <property type="component" value="Unassembled WGS sequence"/>
</dbReference>
<dbReference type="RefSeq" id="WP_024738134.1">
    <property type="nucleotide sequence ID" value="NZ_QSIR01000020.1"/>
</dbReference>
<accession>A0A414D4D4</accession>
<name>A0A414D4D4_MEDGN</name>
<evidence type="ECO:0000313" key="2">
    <source>
        <dbReference type="Proteomes" id="UP000284472"/>
    </source>
</evidence>
<proteinExistence type="predicted"/>
<gene>
    <name evidence="1" type="ORF">DW812_12670</name>
</gene>
<dbReference type="AlphaFoldDB" id="A0A414D4D4"/>
<protein>
    <submittedName>
        <fullName evidence="1">Uncharacterized protein</fullName>
    </submittedName>
</protein>
<comment type="caution">
    <text evidence="1">The sequence shown here is derived from an EMBL/GenBank/DDBJ whole genome shotgun (WGS) entry which is preliminary data.</text>
</comment>
<sequence length="65" mass="7186">MAKTKTEIHVTTVFDGELDAADVFVSLIAQKYGQNTGKENLAKTQDLRYNKDEVQKNRVPSGLCG</sequence>
<organism evidence="1 2">
    <name type="scientific">Mediterraneibacter gnavus</name>
    <name type="common">Ruminococcus gnavus</name>
    <dbReference type="NCBI Taxonomy" id="33038"/>
    <lineage>
        <taxon>Bacteria</taxon>
        <taxon>Bacillati</taxon>
        <taxon>Bacillota</taxon>
        <taxon>Clostridia</taxon>
        <taxon>Lachnospirales</taxon>
        <taxon>Lachnospiraceae</taxon>
        <taxon>Mediterraneibacter</taxon>
    </lineage>
</organism>
<reference evidence="1 2" key="1">
    <citation type="submission" date="2018-08" db="EMBL/GenBank/DDBJ databases">
        <title>A genome reference for cultivated species of the human gut microbiota.</title>
        <authorList>
            <person name="Zou Y."/>
            <person name="Xue W."/>
            <person name="Luo G."/>
        </authorList>
    </citation>
    <scope>NUCLEOTIDE SEQUENCE [LARGE SCALE GENOMIC DNA]</scope>
    <source>
        <strain evidence="1 2">AM32-6</strain>
    </source>
</reference>
<evidence type="ECO:0000313" key="1">
    <source>
        <dbReference type="EMBL" id="RHD04193.1"/>
    </source>
</evidence>
<dbReference type="EMBL" id="QSIR01000020">
    <property type="protein sequence ID" value="RHD04193.1"/>
    <property type="molecule type" value="Genomic_DNA"/>
</dbReference>